<comment type="caution">
    <text evidence="2">The sequence shown here is derived from an EMBL/GenBank/DDBJ whole genome shotgun (WGS) entry which is preliminary data.</text>
</comment>
<gene>
    <name evidence="2" type="ORF">N7537_008136</name>
</gene>
<organism evidence="2 3">
    <name type="scientific">Penicillium hordei</name>
    <dbReference type="NCBI Taxonomy" id="40994"/>
    <lineage>
        <taxon>Eukaryota</taxon>
        <taxon>Fungi</taxon>
        <taxon>Dikarya</taxon>
        <taxon>Ascomycota</taxon>
        <taxon>Pezizomycotina</taxon>
        <taxon>Eurotiomycetes</taxon>
        <taxon>Eurotiomycetidae</taxon>
        <taxon>Eurotiales</taxon>
        <taxon>Aspergillaceae</taxon>
        <taxon>Penicillium</taxon>
    </lineage>
</organism>
<sequence length="375" mass="39899">MPSESKSNPLTSPAAPIALHPHHLLSPPADLLTNSATTLTIASTKETKSSSPTFTVHRIRTHEAPDSPDRTVLLYTVYGKPWPNTSHMICDTEGVPVLVLRRAWLSRKWASRLPGQNQDLLVASVPWAADGPGARVGVGVGFKLEVRFNNALAVREGSGVVGGVGGEVGGVSGSDEPPPYSAVSGVGEEPDGRAREGNAGAVQRDEKVHPPLPNSHSGSRIASSPRNTQRTNSPSILPSYDSVRRNWPNPLRDLLDALEPPQEPVPAALFPASASRNASVSTSSSSGPADAEINAGPGSKVELKVSHQAPSGTGVMMGNQKIMHITRHNSMDYSKSKMKLRPRWEVEVSEGVDLLLAVNIVLIMAESVSSYNVWK</sequence>
<evidence type="ECO:0000313" key="3">
    <source>
        <dbReference type="Proteomes" id="UP001213799"/>
    </source>
</evidence>
<evidence type="ECO:0000313" key="2">
    <source>
        <dbReference type="EMBL" id="KAJ5598052.1"/>
    </source>
</evidence>
<protein>
    <submittedName>
        <fullName evidence="2">Uncharacterized protein</fullName>
    </submittedName>
</protein>
<name>A0AAD6GZA1_9EURO</name>
<feature type="region of interest" description="Disordered" evidence="1">
    <location>
        <begin position="166"/>
        <end position="244"/>
    </location>
</feature>
<dbReference type="Proteomes" id="UP001213799">
    <property type="component" value="Unassembled WGS sequence"/>
</dbReference>
<dbReference type="EMBL" id="JAQJAE010000004">
    <property type="protein sequence ID" value="KAJ5598052.1"/>
    <property type="molecule type" value="Genomic_DNA"/>
</dbReference>
<dbReference type="RefSeq" id="XP_056751267.1">
    <property type="nucleotide sequence ID" value="XM_056899191.1"/>
</dbReference>
<feature type="compositionally biased region" description="Low complexity" evidence="1">
    <location>
        <begin position="272"/>
        <end position="291"/>
    </location>
</feature>
<accession>A0AAD6GZA1</accession>
<proteinExistence type="predicted"/>
<reference evidence="2" key="1">
    <citation type="journal article" date="2023" name="IMA Fungus">
        <title>Comparative genomic study of the Penicillium genus elucidates a diverse pangenome and 15 lateral gene transfer events.</title>
        <authorList>
            <person name="Petersen C."/>
            <person name="Sorensen T."/>
            <person name="Nielsen M.R."/>
            <person name="Sondergaard T.E."/>
            <person name="Sorensen J.L."/>
            <person name="Fitzpatrick D.A."/>
            <person name="Frisvad J.C."/>
            <person name="Nielsen K.L."/>
        </authorList>
    </citation>
    <scope>NUCLEOTIDE SEQUENCE</scope>
    <source>
        <strain evidence="2">IBT 12815</strain>
    </source>
</reference>
<keyword evidence="3" id="KW-1185">Reference proteome</keyword>
<evidence type="ECO:0000256" key="1">
    <source>
        <dbReference type="SAM" id="MobiDB-lite"/>
    </source>
</evidence>
<dbReference type="AlphaFoldDB" id="A0AAD6GZA1"/>
<reference evidence="2" key="2">
    <citation type="submission" date="2023-01" db="EMBL/GenBank/DDBJ databases">
        <authorList>
            <person name="Petersen C."/>
        </authorList>
    </citation>
    <scope>NUCLEOTIDE SEQUENCE</scope>
    <source>
        <strain evidence="2">IBT 12815</strain>
    </source>
</reference>
<feature type="compositionally biased region" description="Polar residues" evidence="1">
    <location>
        <begin position="214"/>
        <end position="236"/>
    </location>
</feature>
<feature type="region of interest" description="Disordered" evidence="1">
    <location>
        <begin position="272"/>
        <end position="298"/>
    </location>
</feature>
<dbReference type="GeneID" id="81589433"/>